<organism evidence="2 3">
    <name type="scientific">Fluviicoccus keumensis</name>
    <dbReference type="NCBI Taxonomy" id="1435465"/>
    <lineage>
        <taxon>Bacteria</taxon>
        <taxon>Pseudomonadati</taxon>
        <taxon>Pseudomonadota</taxon>
        <taxon>Gammaproteobacteria</taxon>
        <taxon>Moraxellales</taxon>
        <taxon>Moraxellaceae</taxon>
        <taxon>Fluviicoccus</taxon>
    </lineage>
</organism>
<dbReference type="PANTHER" id="PTHR43155">
    <property type="entry name" value="CYCLIC DI-GMP PHOSPHODIESTERASE PA4108-RELATED"/>
    <property type="match status" value="1"/>
</dbReference>
<comment type="caution">
    <text evidence="2">The sequence shown here is derived from an EMBL/GenBank/DDBJ whole genome shotgun (WGS) entry which is preliminary data.</text>
</comment>
<dbReference type="SUPFAM" id="SSF109604">
    <property type="entry name" value="HD-domain/PDEase-like"/>
    <property type="match status" value="1"/>
</dbReference>
<dbReference type="EMBL" id="SHKX01000015">
    <property type="protein sequence ID" value="RZU37022.1"/>
    <property type="molecule type" value="Genomic_DNA"/>
</dbReference>
<dbReference type="Pfam" id="PF01590">
    <property type="entry name" value="GAF"/>
    <property type="match status" value="1"/>
</dbReference>
<dbReference type="Gene3D" id="3.30.450.40">
    <property type="match status" value="1"/>
</dbReference>
<dbReference type="InterPro" id="IPR037522">
    <property type="entry name" value="HD_GYP_dom"/>
</dbReference>
<dbReference type="PANTHER" id="PTHR43155:SF2">
    <property type="entry name" value="CYCLIC DI-GMP PHOSPHODIESTERASE PA4108"/>
    <property type="match status" value="1"/>
</dbReference>
<reference evidence="2 3" key="1">
    <citation type="submission" date="2019-02" db="EMBL/GenBank/DDBJ databases">
        <title>Genomic Encyclopedia of Type Strains, Phase IV (KMG-IV): sequencing the most valuable type-strain genomes for metagenomic binning, comparative biology and taxonomic classification.</title>
        <authorList>
            <person name="Goeker M."/>
        </authorList>
    </citation>
    <scope>NUCLEOTIDE SEQUENCE [LARGE SCALE GENOMIC DNA]</scope>
    <source>
        <strain evidence="2 3">DSM 105135</strain>
    </source>
</reference>
<dbReference type="InterPro" id="IPR003607">
    <property type="entry name" value="HD/PDEase_dom"/>
</dbReference>
<accession>A0A4Q7YHL4</accession>
<dbReference type="AlphaFoldDB" id="A0A4Q7YHL4"/>
<dbReference type="Proteomes" id="UP000292423">
    <property type="component" value="Unassembled WGS sequence"/>
</dbReference>
<dbReference type="PROSITE" id="PS51832">
    <property type="entry name" value="HD_GYP"/>
    <property type="match status" value="1"/>
</dbReference>
<dbReference type="GO" id="GO:0008081">
    <property type="term" value="F:phosphoric diester hydrolase activity"/>
    <property type="evidence" value="ECO:0007669"/>
    <property type="project" value="UniProtKB-ARBA"/>
</dbReference>
<feature type="domain" description="HD-GYP" evidence="1">
    <location>
        <begin position="321"/>
        <end position="524"/>
    </location>
</feature>
<name>A0A4Q7YHL4_9GAMM</name>
<protein>
    <submittedName>
        <fullName evidence="2">HD-GYP domain-containing protein (C-di-GMP phosphodiesterase class II)</fullName>
    </submittedName>
</protein>
<keyword evidence="3" id="KW-1185">Reference proteome</keyword>
<dbReference type="InterPro" id="IPR029016">
    <property type="entry name" value="GAF-like_dom_sf"/>
</dbReference>
<proteinExistence type="predicted"/>
<evidence type="ECO:0000259" key="1">
    <source>
        <dbReference type="PROSITE" id="PS51832"/>
    </source>
</evidence>
<dbReference type="RefSeq" id="WP_207224693.1">
    <property type="nucleotide sequence ID" value="NZ_SHKX01000015.1"/>
</dbReference>
<dbReference type="CDD" id="cd00077">
    <property type="entry name" value="HDc"/>
    <property type="match status" value="2"/>
</dbReference>
<sequence>MTASSPMNRDLFWRLIEISTALSSERNTARLFEKILDAAQDITHADGGTLYLLKEKNGRLALEFEIMRNNSLSLTLGGTSGRPIPFAPLPLLRDDGTPNHNNIATHTALTKRMENIEDAYCAEHLDFSGTKAFDARTGYRSKSFLTVPLCNHEGEVIGVLQLVNAKNPQTRESIAFPQDIEPIVAALASSAAIALDNQILLQDTRDLLDAFIKVIAQAIDAKSSHTSAHCQRVPALTELIAEAACQAAEGPLQSFNLNENDWYELRVASWLHDCGKLATPDYLLDKSTKLHLLIDGVETVKTRFTALMAQVEAGYLRQMRDNPAQIPVLEELMREEIANLADDCQFIEKANKGGEFMSDEHKARVRQIAERCWKDHLGVEQPILTEQEVSFLCIDRGTLSFDERQKINDHMKVTIQMLESLPFPKNLQRVPEYAGGHHEKMDGTGFPKGLKRDQMSWPARMMAIADIFEALTASERPYKPPMKITQALGILQRMRDQNHIDPDLYQLFLTARVWEQYAKRFLKPEQLDVDSIDAYR</sequence>
<dbReference type="SMART" id="SM00065">
    <property type="entry name" value="GAF"/>
    <property type="match status" value="1"/>
</dbReference>
<evidence type="ECO:0000313" key="3">
    <source>
        <dbReference type="Proteomes" id="UP000292423"/>
    </source>
</evidence>
<dbReference type="Gene3D" id="1.10.3210.10">
    <property type="entry name" value="Hypothetical protein af1432"/>
    <property type="match status" value="2"/>
</dbReference>
<dbReference type="InterPro" id="IPR003018">
    <property type="entry name" value="GAF"/>
</dbReference>
<dbReference type="SUPFAM" id="SSF55781">
    <property type="entry name" value="GAF domain-like"/>
    <property type="match status" value="1"/>
</dbReference>
<evidence type="ECO:0000313" key="2">
    <source>
        <dbReference type="EMBL" id="RZU37022.1"/>
    </source>
</evidence>
<gene>
    <name evidence="2" type="ORF">EV700_2888</name>
</gene>
<dbReference type="Pfam" id="PF13487">
    <property type="entry name" value="HD_5"/>
    <property type="match status" value="1"/>
</dbReference>